<dbReference type="EMBL" id="CAXDID020000096">
    <property type="protein sequence ID" value="CAL6024545.1"/>
    <property type="molecule type" value="Genomic_DNA"/>
</dbReference>
<evidence type="ECO:0000313" key="3">
    <source>
        <dbReference type="Proteomes" id="UP001642409"/>
    </source>
</evidence>
<dbReference type="AlphaFoldDB" id="A0AA86V1K1"/>
<protein>
    <submittedName>
        <fullName evidence="2">Hypothetical_protein</fullName>
    </submittedName>
</protein>
<proteinExistence type="predicted"/>
<evidence type="ECO:0000313" key="1">
    <source>
        <dbReference type="EMBL" id="CAI9972642.1"/>
    </source>
</evidence>
<evidence type="ECO:0000313" key="2">
    <source>
        <dbReference type="EMBL" id="CAL6024545.1"/>
    </source>
</evidence>
<accession>A0AA86V1K1</accession>
<sequence>MISSITVILLQLKSYNQSVCVSNLLVNNNIFNYCQKTKSLNSAKVDGAVYLSQNHGHMFLNTELLQASTVTTHVSNINVNSFALFGLNLNAQNITGSTISVNLDFEVITGALVCIACDLFVHNSVLKFEASGKQVSAVLLETQDNVELKLTTIQYRLNSQQASGIAGVVRSKPSMFSVEGCKMSGFDFALSGNSGFIASEVQVRISLKLDAFFVCVNSPNALGQLSVAIDQTGAAQADCSICGADSVVYGLCGAKILNSQLEGGQFVCSSPFELINGQCECQKGFVLNGSACVKIIDELQLLKSNTLNADLSAVKAGLDKAVQDQAIVNADLDASIQSNATALEKAISDNGQLIASILNGNVSALNKRLEDNATLINGQMLQAIALLQDQINELKKKPCDSAVNISTDDTYQIADRVVVCSLPIYVNRFDIAAATHTVSSVTGFSSTPLQDAFIDVQSVYSSSVSPLFAVQKSFTNIKIQIAGQAVESGSILSSSDKITIVEMKIVGKSGDMTGTGSQLNILAASSSNSSISNLLINVSFMSTSSNLALIGSVSGTLTIANYQVLGTYETTSGQMGLVTLLCNDGDVTIENVNLNPRSIAFGNQSSYLFCVVNGSQVELKGILLVLGSVFKKQVLFSVFTQYMQNNFEFGGVVYLINSSQLIIQQLVHNSNQSCSSKYVQFSGFAIGYGNGSNNSVNIQQLCFQAYIDGTYPTQFANFGLIGNFEGILVIKSSNIYFSASGSNFTFNGLIGSTTTLNTIMELNGIIISVNLSSDNSIWTNALGAWIFTPMITVTNIKVQYSVIHAQQGASGLFGYTNKGAIVITNYIVQLSNFSSITGQGQVSAVFGSTRLQIQISNSKIFQIRLDASQNCGLVVGLVTTDTKFESITDFSSEGLNYIVDSVVQNCANLSNPKVQRGC</sequence>
<dbReference type="EMBL" id="CATOUU010001114">
    <property type="protein sequence ID" value="CAI9972642.1"/>
    <property type="molecule type" value="Genomic_DNA"/>
</dbReference>
<gene>
    <name evidence="2" type="ORF">HINF_LOCUS29666</name>
    <name evidence="1" type="ORF">HINF_LOCUS60287</name>
</gene>
<keyword evidence="3" id="KW-1185">Reference proteome</keyword>
<comment type="caution">
    <text evidence="1">The sequence shown here is derived from an EMBL/GenBank/DDBJ whole genome shotgun (WGS) entry which is preliminary data.</text>
</comment>
<reference evidence="1" key="1">
    <citation type="submission" date="2023-06" db="EMBL/GenBank/DDBJ databases">
        <authorList>
            <person name="Kurt Z."/>
        </authorList>
    </citation>
    <scope>NUCLEOTIDE SEQUENCE</scope>
</reference>
<dbReference type="Proteomes" id="UP001642409">
    <property type="component" value="Unassembled WGS sequence"/>
</dbReference>
<organism evidence="1">
    <name type="scientific">Hexamita inflata</name>
    <dbReference type="NCBI Taxonomy" id="28002"/>
    <lineage>
        <taxon>Eukaryota</taxon>
        <taxon>Metamonada</taxon>
        <taxon>Diplomonadida</taxon>
        <taxon>Hexamitidae</taxon>
        <taxon>Hexamitinae</taxon>
        <taxon>Hexamita</taxon>
    </lineage>
</organism>
<name>A0AA86V1K1_9EUKA</name>
<reference evidence="2 3" key="2">
    <citation type="submission" date="2024-07" db="EMBL/GenBank/DDBJ databases">
        <authorList>
            <person name="Akdeniz Z."/>
        </authorList>
    </citation>
    <scope>NUCLEOTIDE SEQUENCE [LARGE SCALE GENOMIC DNA]</scope>
</reference>